<evidence type="ECO:0000313" key="5">
    <source>
        <dbReference type="EMBL" id="MEQ2380163.1"/>
    </source>
</evidence>
<keyword evidence="3 4" id="KW-0732">Signal</keyword>
<evidence type="ECO:0000313" key="6">
    <source>
        <dbReference type="Proteomes" id="UP001442364"/>
    </source>
</evidence>
<evidence type="ECO:0000256" key="1">
    <source>
        <dbReference type="ARBA" id="ARBA00008520"/>
    </source>
</evidence>
<name>A0ABV1BXG9_9FIRM</name>
<dbReference type="EMBL" id="JBBMER010000007">
    <property type="protein sequence ID" value="MEQ2380163.1"/>
    <property type="molecule type" value="Genomic_DNA"/>
</dbReference>
<accession>A0ABV1BXG9</accession>
<keyword evidence="6" id="KW-1185">Reference proteome</keyword>
<dbReference type="Pfam" id="PF13416">
    <property type="entry name" value="SBP_bac_8"/>
    <property type="match status" value="1"/>
</dbReference>
<evidence type="ECO:0000256" key="4">
    <source>
        <dbReference type="SAM" id="SignalP"/>
    </source>
</evidence>
<evidence type="ECO:0000256" key="3">
    <source>
        <dbReference type="ARBA" id="ARBA00022729"/>
    </source>
</evidence>
<feature type="signal peptide" evidence="4">
    <location>
        <begin position="1"/>
        <end position="26"/>
    </location>
</feature>
<evidence type="ECO:0000256" key="2">
    <source>
        <dbReference type="ARBA" id="ARBA00022448"/>
    </source>
</evidence>
<proteinExistence type="inferred from homology"/>
<reference evidence="5 6" key="1">
    <citation type="submission" date="2024-03" db="EMBL/GenBank/DDBJ databases">
        <title>Human intestinal bacterial collection.</title>
        <authorList>
            <person name="Pauvert C."/>
            <person name="Hitch T.C.A."/>
            <person name="Clavel T."/>
        </authorList>
    </citation>
    <scope>NUCLEOTIDE SEQUENCE [LARGE SCALE GENOMIC DNA]</scope>
    <source>
        <strain evidence="5 6">CLA-AA-H255</strain>
    </source>
</reference>
<dbReference type="RefSeq" id="WP_349153747.1">
    <property type="nucleotide sequence ID" value="NZ_JBBMER010000007.1"/>
</dbReference>
<keyword evidence="2" id="KW-0813">Transport</keyword>
<gene>
    <name evidence="5" type="ORF">WMO14_09760</name>
</gene>
<dbReference type="Gene3D" id="3.40.190.10">
    <property type="entry name" value="Periplasmic binding protein-like II"/>
    <property type="match status" value="2"/>
</dbReference>
<protein>
    <submittedName>
        <fullName evidence="5">Extracellular solute-binding protein</fullName>
    </submittedName>
</protein>
<dbReference type="Proteomes" id="UP001442364">
    <property type="component" value="Unassembled WGS sequence"/>
</dbReference>
<dbReference type="InterPro" id="IPR006059">
    <property type="entry name" value="SBP"/>
</dbReference>
<sequence length="420" mass="45777">MNKRITRKLCIVGLISSIVLSGCGNAGIIGGNREELSGGTDKVVSLKVWTEKDGLDVMNKMLDSFKEQYKDEAEFDITVEIQADSQVRDVMLTDVHNGADVFSFPDDQIISLTAGGVLTEVPNADEIAAANVKESVEAATLNDTLYGYPMTADNGYFMYYNKEYFSEDDVKSLDKMLSIAAANNKKVAMEFDSGWYLYTFFGNTGLSLSIKPDGITNECNWNSQTGDITGAAIKQALNSIAANPGFVSMPNGDIAEHIKSGDVIAGISGVWDVMNVKEAWGENYGACKLPTYTVAGKEVQMSSFTGYKMMGVNSYSKNKEWACRLADWLTNQQNQELRFKEKNQGPSNSKAAESEEIKKVAAIQAIIAQSQYGTLQRVGNSYWDACKKFANTVLSGNNGGLSDQEVMDTLVNEITASAIK</sequence>
<dbReference type="SUPFAM" id="SSF53850">
    <property type="entry name" value="Periplasmic binding protein-like II"/>
    <property type="match status" value="1"/>
</dbReference>
<dbReference type="PANTHER" id="PTHR30061">
    <property type="entry name" value="MALTOSE-BINDING PERIPLASMIC PROTEIN"/>
    <property type="match status" value="1"/>
</dbReference>
<comment type="caution">
    <text evidence="5">The sequence shown here is derived from an EMBL/GenBank/DDBJ whole genome shotgun (WGS) entry which is preliminary data.</text>
</comment>
<feature type="chain" id="PRO_5046042674" evidence="4">
    <location>
        <begin position="27"/>
        <end position="420"/>
    </location>
</feature>
<dbReference type="PROSITE" id="PS51257">
    <property type="entry name" value="PROKAR_LIPOPROTEIN"/>
    <property type="match status" value="1"/>
</dbReference>
<comment type="similarity">
    <text evidence="1">Belongs to the bacterial solute-binding protein 1 family.</text>
</comment>
<dbReference type="PANTHER" id="PTHR30061:SF50">
    <property type="entry name" value="MALTOSE_MALTODEXTRIN-BINDING PERIPLASMIC PROTEIN"/>
    <property type="match status" value="1"/>
</dbReference>
<organism evidence="5 6">
    <name type="scientific">[Lactobacillus] rogosae</name>
    <dbReference type="NCBI Taxonomy" id="706562"/>
    <lineage>
        <taxon>Bacteria</taxon>
        <taxon>Bacillati</taxon>
        <taxon>Bacillota</taxon>
        <taxon>Clostridia</taxon>
        <taxon>Lachnospirales</taxon>
        <taxon>Lachnospiraceae</taxon>
        <taxon>Lachnospira</taxon>
    </lineage>
</organism>